<keyword evidence="2" id="KW-1185">Reference proteome</keyword>
<reference evidence="2" key="1">
    <citation type="journal article" date="2019" name="Int. J. Syst. Evol. Microbiol.">
        <title>The Global Catalogue of Microorganisms (GCM) 10K type strain sequencing project: providing services to taxonomists for standard genome sequencing and annotation.</title>
        <authorList>
            <consortium name="The Broad Institute Genomics Platform"/>
            <consortium name="The Broad Institute Genome Sequencing Center for Infectious Disease"/>
            <person name="Wu L."/>
            <person name="Ma J."/>
        </authorList>
    </citation>
    <scope>NUCLEOTIDE SEQUENCE [LARGE SCALE GENOMIC DNA]</scope>
    <source>
        <strain evidence="2">KACC 12633</strain>
    </source>
</reference>
<dbReference type="RefSeq" id="WP_266344223.1">
    <property type="nucleotide sequence ID" value="NZ_JAPKNH010000004.1"/>
</dbReference>
<evidence type="ECO:0000313" key="2">
    <source>
        <dbReference type="Proteomes" id="UP001596150"/>
    </source>
</evidence>
<comment type="caution">
    <text evidence="1">The sequence shown here is derived from an EMBL/GenBank/DDBJ whole genome shotgun (WGS) entry which is preliminary data.</text>
</comment>
<gene>
    <name evidence="1" type="ORF">ACFPP9_12150</name>
</gene>
<dbReference type="Proteomes" id="UP001596150">
    <property type="component" value="Unassembled WGS sequence"/>
</dbReference>
<organism evidence="1 2">
    <name type="scientific">Kaistia terrae</name>
    <dbReference type="NCBI Taxonomy" id="537017"/>
    <lineage>
        <taxon>Bacteria</taxon>
        <taxon>Pseudomonadati</taxon>
        <taxon>Pseudomonadota</taxon>
        <taxon>Alphaproteobacteria</taxon>
        <taxon>Hyphomicrobiales</taxon>
        <taxon>Kaistiaceae</taxon>
        <taxon>Kaistia</taxon>
    </lineage>
</organism>
<accession>A0ABW0PV79</accession>
<name>A0ABW0PV79_9HYPH</name>
<evidence type="ECO:0000313" key="1">
    <source>
        <dbReference type="EMBL" id="MFC5516526.1"/>
    </source>
</evidence>
<sequence length="93" mass="9870">MSTHKTSDIAVDVSTAFRLAFDMDDSVGLIKDLLVAIDAIAITDVEAPYSSAITRLVTFGEKAITDIGGQRDEIAKLLNRYIQPDSVQGGAAA</sequence>
<proteinExistence type="predicted"/>
<protein>
    <submittedName>
        <fullName evidence="1">Uncharacterized protein</fullName>
    </submittedName>
</protein>
<dbReference type="EMBL" id="JBHSML010000003">
    <property type="protein sequence ID" value="MFC5516526.1"/>
    <property type="molecule type" value="Genomic_DNA"/>
</dbReference>